<name>A0A0E9TEF2_ANGAN</name>
<proteinExistence type="predicted"/>
<accession>A0A0E9TEF2</accession>
<sequence>MPHTSLTWIPMNVHNGLQQIIQAVRYLSLRSFHNKGSQELFLLTRIN</sequence>
<protein>
    <submittedName>
        <fullName evidence="1">Uncharacterized protein</fullName>
    </submittedName>
</protein>
<organism evidence="1">
    <name type="scientific">Anguilla anguilla</name>
    <name type="common">European freshwater eel</name>
    <name type="synonym">Muraena anguilla</name>
    <dbReference type="NCBI Taxonomy" id="7936"/>
    <lineage>
        <taxon>Eukaryota</taxon>
        <taxon>Metazoa</taxon>
        <taxon>Chordata</taxon>
        <taxon>Craniata</taxon>
        <taxon>Vertebrata</taxon>
        <taxon>Euteleostomi</taxon>
        <taxon>Actinopterygii</taxon>
        <taxon>Neopterygii</taxon>
        <taxon>Teleostei</taxon>
        <taxon>Anguilliformes</taxon>
        <taxon>Anguillidae</taxon>
        <taxon>Anguilla</taxon>
    </lineage>
</organism>
<reference evidence="1" key="2">
    <citation type="journal article" date="2015" name="Fish Shellfish Immunol.">
        <title>Early steps in the European eel (Anguilla anguilla)-Vibrio vulnificus interaction in the gills: Role of the RtxA13 toxin.</title>
        <authorList>
            <person name="Callol A."/>
            <person name="Pajuelo D."/>
            <person name="Ebbesson L."/>
            <person name="Teles M."/>
            <person name="MacKenzie S."/>
            <person name="Amaro C."/>
        </authorList>
    </citation>
    <scope>NUCLEOTIDE SEQUENCE</scope>
</reference>
<dbReference type="EMBL" id="GBXM01056606">
    <property type="protein sequence ID" value="JAH51971.1"/>
    <property type="molecule type" value="Transcribed_RNA"/>
</dbReference>
<reference evidence="1" key="1">
    <citation type="submission" date="2014-11" db="EMBL/GenBank/DDBJ databases">
        <authorList>
            <person name="Amaro Gonzalez C."/>
        </authorList>
    </citation>
    <scope>NUCLEOTIDE SEQUENCE</scope>
</reference>
<dbReference type="AlphaFoldDB" id="A0A0E9TEF2"/>
<evidence type="ECO:0000313" key="1">
    <source>
        <dbReference type="EMBL" id="JAH51971.1"/>
    </source>
</evidence>